<keyword evidence="2" id="KW-0328">Glycosyltransferase</keyword>
<dbReference type="PANTHER" id="PTHR43179">
    <property type="entry name" value="RHAMNOSYLTRANSFERASE WBBL"/>
    <property type="match status" value="1"/>
</dbReference>
<dbReference type="RefSeq" id="WP_184627651.1">
    <property type="nucleotide sequence ID" value="NZ_JACHCC010000010.1"/>
</dbReference>
<evidence type="ECO:0000256" key="3">
    <source>
        <dbReference type="ARBA" id="ARBA00022679"/>
    </source>
</evidence>
<dbReference type="AlphaFoldDB" id="A0A7X0MLC8"/>
<dbReference type="Gene3D" id="3.90.550.10">
    <property type="entry name" value="Spore Coat Polysaccharide Biosynthesis Protein SpsA, Chain A"/>
    <property type="match status" value="1"/>
</dbReference>
<dbReference type="Proteomes" id="UP000521017">
    <property type="component" value="Unassembled WGS sequence"/>
</dbReference>
<dbReference type="PANTHER" id="PTHR43179:SF12">
    <property type="entry name" value="GALACTOFURANOSYLTRANSFERASE GLFT2"/>
    <property type="match status" value="1"/>
</dbReference>
<dbReference type="GO" id="GO:0016757">
    <property type="term" value="F:glycosyltransferase activity"/>
    <property type="evidence" value="ECO:0007669"/>
    <property type="project" value="UniProtKB-KW"/>
</dbReference>
<name>A0A7X0MLC8_9SPHI</name>
<evidence type="ECO:0000313" key="5">
    <source>
        <dbReference type="Proteomes" id="UP000521017"/>
    </source>
</evidence>
<dbReference type="InterPro" id="IPR029044">
    <property type="entry name" value="Nucleotide-diphossugar_trans"/>
</dbReference>
<gene>
    <name evidence="4" type="ORF">HDF25_003855</name>
</gene>
<dbReference type="EMBL" id="JACHCC010000010">
    <property type="protein sequence ID" value="MBB6501680.1"/>
    <property type="molecule type" value="Genomic_DNA"/>
</dbReference>
<proteinExistence type="inferred from homology"/>
<sequence length="239" mass="28074">MKSRTEIDIIILSLATNDELKHITEECIHSLMTSEDPALIKFNVIVIEAHQQMAPFQYLNTTTIYPKTKYGYHRYMNMGIEMTSSKYVCLCNHDLHFHAGWASEMLKTFHKYYDLSSASPFCSFHHPKMGFEENNGLYPGYRSRFEVAGWCLFLKRDVFRLTGKLDENYQFWCADNDYSNTLAALNLRHALVSSSVVDHLDKCILDQQTDEENILTSNEFYYHEKKWNHRMTEGWVTYS</sequence>
<dbReference type="SUPFAM" id="SSF53448">
    <property type="entry name" value="Nucleotide-diphospho-sugar transferases"/>
    <property type="match status" value="1"/>
</dbReference>
<keyword evidence="3 4" id="KW-0808">Transferase</keyword>
<evidence type="ECO:0000256" key="2">
    <source>
        <dbReference type="ARBA" id="ARBA00022676"/>
    </source>
</evidence>
<evidence type="ECO:0000313" key="4">
    <source>
        <dbReference type="EMBL" id="MBB6501680.1"/>
    </source>
</evidence>
<organism evidence="4 5">
    <name type="scientific">Pedobacter cryoconitis</name>
    <dbReference type="NCBI Taxonomy" id="188932"/>
    <lineage>
        <taxon>Bacteria</taxon>
        <taxon>Pseudomonadati</taxon>
        <taxon>Bacteroidota</taxon>
        <taxon>Sphingobacteriia</taxon>
        <taxon>Sphingobacteriales</taxon>
        <taxon>Sphingobacteriaceae</taxon>
        <taxon>Pedobacter</taxon>
    </lineage>
</organism>
<protein>
    <submittedName>
        <fullName evidence="4">GT2 family glycosyltransferase</fullName>
    </submittedName>
</protein>
<reference evidence="4 5" key="1">
    <citation type="submission" date="2020-08" db="EMBL/GenBank/DDBJ databases">
        <title>Genomic Encyclopedia of Type Strains, Phase IV (KMG-V): Genome sequencing to study the core and pangenomes of soil and plant-associated prokaryotes.</title>
        <authorList>
            <person name="Whitman W."/>
        </authorList>
    </citation>
    <scope>NUCLEOTIDE SEQUENCE [LARGE SCALE GENOMIC DNA]</scope>
    <source>
        <strain evidence="4 5">M2T3</strain>
    </source>
</reference>
<comment type="caution">
    <text evidence="4">The sequence shown here is derived from an EMBL/GenBank/DDBJ whole genome shotgun (WGS) entry which is preliminary data.</text>
</comment>
<accession>A0A7X0MLC8</accession>
<evidence type="ECO:0000256" key="1">
    <source>
        <dbReference type="ARBA" id="ARBA00006739"/>
    </source>
</evidence>
<comment type="similarity">
    <text evidence="1">Belongs to the glycosyltransferase 2 family.</text>
</comment>